<evidence type="ECO:0000256" key="1">
    <source>
        <dbReference type="SAM" id="MobiDB-lite"/>
    </source>
</evidence>
<gene>
    <name evidence="2" type="ORF">Tco_0624368</name>
</gene>
<accession>A0ABQ4WDQ4</accession>
<proteinExistence type="predicted"/>
<feature type="region of interest" description="Disordered" evidence="1">
    <location>
        <begin position="697"/>
        <end position="727"/>
    </location>
</feature>
<reference evidence="2" key="2">
    <citation type="submission" date="2022-01" db="EMBL/GenBank/DDBJ databases">
        <authorList>
            <person name="Yamashiro T."/>
            <person name="Shiraishi A."/>
            <person name="Satake H."/>
            <person name="Nakayama K."/>
        </authorList>
    </citation>
    <scope>NUCLEOTIDE SEQUENCE</scope>
</reference>
<protein>
    <submittedName>
        <fullName evidence="2">Retrotransposon protein, putative, ty1-copia subclass</fullName>
    </submittedName>
</protein>
<reference evidence="2" key="1">
    <citation type="journal article" date="2022" name="Int. J. Mol. Sci.">
        <title>Draft Genome of Tanacetum Coccineum: Genomic Comparison of Closely Related Tanacetum-Family Plants.</title>
        <authorList>
            <person name="Yamashiro T."/>
            <person name="Shiraishi A."/>
            <person name="Nakayama K."/>
            <person name="Satake H."/>
        </authorList>
    </citation>
    <scope>NUCLEOTIDE SEQUENCE</scope>
</reference>
<organism evidence="2 3">
    <name type="scientific">Tanacetum coccineum</name>
    <dbReference type="NCBI Taxonomy" id="301880"/>
    <lineage>
        <taxon>Eukaryota</taxon>
        <taxon>Viridiplantae</taxon>
        <taxon>Streptophyta</taxon>
        <taxon>Embryophyta</taxon>
        <taxon>Tracheophyta</taxon>
        <taxon>Spermatophyta</taxon>
        <taxon>Magnoliopsida</taxon>
        <taxon>eudicotyledons</taxon>
        <taxon>Gunneridae</taxon>
        <taxon>Pentapetalae</taxon>
        <taxon>asterids</taxon>
        <taxon>campanulids</taxon>
        <taxon>Asterales</taxon>
        <taxon>Asteraceae</taxon>
        <taxon>Asteroideae</taxon>
        <taxon>Anthemideae</taxon>
        <taxon>Anthemidinae</taxon>
        <taxon>Tanacetum</taxon>
    </lineage>
</organism>
<name>A0ABQ4WDQ4_9ASTR</name>
<dbReference type="EMBL" id="BQNB010008555">
    <property type="protein sequence ID" value="GJS51006.1"/>
    <property type="molecule type" value="Genomic_DNA"/>
</dbReference>
<feature type="region of interest" description="Disordered" evidence="1">
    <location>
        <begin position="823"/>
        <end position="849"/>
    </location>
</feature>
<dbReference type="Proteomes" id="UP001151760">
    <property type="component" value="Unassembled WGS sequence"/>
</dbReference>
<keyword evidence="3" id="KW-1185">Reference proteome</keyword>
<sequence>MLCVFPNTLIVPQKGGWTDYPQEPLIPWISLKRPLSKGIVRHLRPLSSLGKSITSNRKAMKHYTRLGKGTMTCFTNSPLTISIAIKSLSSKNIDSNNSFEGIAVIVSKLDSLGRDIKKLKENVHAIQPSLGEKKPSLTDIINKYIEESAKRHVEQDERLRKFYQDIATNQENHDKIIQGLETKVKTLTNKFEGQTYGECKEIFTKDGSPLYTPFYYSSEEIEYFFANSGFYDDEKQETKESGDNEGLATIDIKPNIEQAPQEEKQDVSYYVEPYEPPIPFPRRLEHHAKEALVHETIESLKKIRINRSLLKEIRQTNNYAKRMKGLVDNKPKIKDDDKGYTVPECLSGYFSTEADVYSFGVSCLKTITGRRGNMKLLETNQSLEEYLCGLNALGMEQGFLSQKGSGVGRVVKEKQVSMVDKSVEVGKIGNVTGEQVVKEKQSSLVDTITPNVENTGLNSYPPLPTQGYTPAGNSLGKSSYANVTSEPSWKALNFLTLFTPRGNGIDVVVPVKSIRSISSRFANNVYGFFLGKRVDYPIVANYVRNTWGKYGLVKSMLNSSTGLFSFQLSSMDGLNTMLESDVGNILVWVKLHGVPVTAFSEDGLSAIATKLGTPLMLDSYTSDMCLQFWGRSSYARAMIDLRVDVELKDTIMVAMPKLTGEGFYTCTIHVEYEWKPPRCACCKVFCHTREECPKNPVGFKPAKEYRPVSKNPTANSSGNKKKAVEPTKEVSNLHPFDVLNLVDNDEDTSTTPIVEKIGKIEMLIIDEKVTLVDDDGKLLKKVDYLGDHDSKDEVESVDNDMDRSMASERVGFRTQSLLEQWKNSYENGDYDEDAYDDDMYEGQDPPDKLQEICDNLDIRV</sequence>
<dbReference type="PANTHER" id="PTHR31286:SF99">
    <property type="entry name" value="DUF4283 DOMAIN-CONTAINING PROTEIN"/>
    <property type="match status" value="1"/>
</dbReference>
<comment type="caution">
    <text evidence="2">The sequence shown here is derived from an EMBL/GenBank/DDBJ whole genome shotgun (WGS) entry which is preliminary data.</text>
</comment>
<feature type="compositionally biased region" description="Acidic residues" evidence="1">
    <location>
        <begin position="828"/>
        <end position="841"/>
    </location>
</feature>
<evidence type="ECO:0000313" key="3">
    <source>
        <dbReference type="Proteomes" id="UP001151760"/>
    </source>
</evidence>
<evidence type="ECO:0000313" key="2">
    <source>
        <dbReference type="EMBL" id="GJS51006.1"/>
    </source>
</evidence>
<dbReference type="InterPro" id="IPR040256">
    <property type="entry name" value="At4g02000-like"/>
</dbReference>
<dbReference type="PANTHER" id="PTHR31286">
    <property type="entry name" value="GLYCINE-RICH CELL WALL STRUCTURAL PROTEIN 1.8-LIKE"/>
    <property type="match status" value="1"/>
</dbReference>